<sequence length="402" mass="45218">MSTITMALPTTAIKSKRITSIDLLRGIVIIIMALDHVRDYFHGDAYLYDPTDLSQTSVFLFFTRWITHFCAPVFAFLAGTSAFLNGVKKSKKELTLFLLSRGAWLVLLEFFIITLEWTFNLSYDVFLVQVIWALGVSMIALAGLIWLPRNIILLTAILLIAGHNLLDNVHVPGADGAAIFWAFLHEQRFFTIGGTGLFVGYPILPWIGIMTAGYCFGSLYVPGYDPAKRHSILLYLGLGAVLLFVLLRSVNVYGDPAPWAVQRNPVFSLLSFLNTTKYPPSLLYTLMTLGPSFLFLAFAERPLNALTGKLVTIGRVPMFFYIVHIAYIHGLAVIAAVLTGFRPSDMVLDTWVTASPQLQGYGFSLDIVYLLWIAVVISLYPLCKWYDTYKRNHRDKQWLSYI</sequence>
<feature type="transmembrane region" description="Helical" evidence="1">
    <location>
        <begin position="319"/>
        <end position="341"/>
    </location>
</feature>
<feature type="transmembrane region" description="Helical" evidence="1">
    <location>
        <begin position="151"/>
        <end position="166"/>
    </location>
</feature>
<gene>
    <name evidence="3" type="ORF">LX66_0493</name>
</gene>
<feature type="transmembrane region" description="Helical" evidence="1">
    <location>
        <begin position="96"/>
        <end position="119"/>
    </location>
</feature>
<dbReference type="EMBL" id="VLLG01000002">
    <property type="protein sequence ID" value="TWI91131.1"/>
    <property type="molecule type" value="Genomic_DNA"/>
</dbReference>
<evidence type="ECO:0000313" key="4">
    <source>
        <dbReference type="Proteomes" id="UP000316778"/>
    </source>
</evidence>
<keyword evidence="1" id="KW-0472">Membrane</keyword>
<feature type="transmembrane region" description="Helical" evidence="1">
    <location>
        <begin position="281"/>
        <end position="299"/>
    </location>
</feature>
<accession>A0A562TC55</accession>
<evidence type="ECO:0000313" key="3">
    <source>
        <dbReference type="EMBL" id="TWI91131.1"/>
    </source>
</evidence>
<dbReference type="Proteomes" id="UP000316778">
    <property type="component" value="Unassembled WGS sequence"/>
</dbReference>
<comment type="caution">
    <text evidence="3">The sequence shown here is derived from an EMBL/GenBank/DDBJ whole genome shotgun (WGS) entry which is preliminary data.</text>
</comment>
<feature type="transmembrane region" description="Helical" evidence="1">
    <location>
        <begin position="361"/>
        <end position="383"/>
    </location>
</feature>
<keyword evidence="4" id="KW-1185">Reference proteome</keyword>
<feature type="transmembrane region" description="Helical" evidence="1">
    <location>
        <begin position="125"/>
        <end position="144"/>
    </location>
</feature>
<protein>
    <submittedName>
        <fullName evidence="3">Putative membrane protein</fullName>
    </submittedName>
</protein>
<name>A0A562TC55_CHIJA</name>
<reference evidence="3 4" key="1">
    <citation type="journal article" date="2013" name="Stand. Genomic Sci.">
        <title>Genomic Encyclopedia of Type Strains, Phase I: The one thousand microbial genomes (KMG-I) project.</title>
        <authorList>
            <person name="Kyrpides N.C."/>
            <person name="Woyke T."/>
            <person name="Eisen J.A."/>
            <person name="Garrity G."/>
            <person name="Lilburn T.G."/>
            <person name="Beck B.J."/>
            <person name="Whitman W.B."/>
            <person name="Hugenholtz P."/>
            <person name="Klenk H.P."/>
        </authorList>
    </citation>
    <scope>NUCLEOTIDE SEQUENCE [LARGE SCALE GENOMIC DNA]</scope>
    <source>
        <strain evidence="3 4">DSM 13484</strain>
    </source>
</reference>
<evidence type="ECO:0000259" key="2">
    <source>
        <dbReference type="Pfam" id="PF07786"/>
    </source>
</evidence>
<keyword evidence="1" id="KW-1133">Transmembrane helix</keyword>
<feature type="domain" description="Heparan-alpha-glucosaminide N-acetyltransferase catalytic" evidence="2">
    <location>
        <begin position="17"/>
        <end position="227"/>
    </location>
</feature>
<dbReference type="AlphaFoldDB" id="A0A562TC55"/>
<feature type="transmembrane region" description="Helical" evidence="1">
    <location>
        <begin position="233"/>
        <end position="250"/>
    </location>
</feature>
<proteinExistence type="predicted"/>
<dbReference type="Pfam" id="PF07786">
    <property type="entry name" value="HGSNAT_cat"/>
    <property type="match status" value="1"/>
</dbReference>
<dbReference type="PANTHER" id="PTHR40407:SF1">
    <property type="entry name" value="HEPARAN-ALPHA-GLUCOSAMINIDE N-ACETYLTRANSFERASE CATALYTIC DOMAIN-CONTAINING PROTEIN"/>
    <property type="match status" value="1"/>
</dbReference>
<feature type="transmembrane region" description="Helical" evidence="1">
    <location>
        <begin position="203"/>
        <end position="221"/>
    </location>
</feature>
<keyword evidence="1" id="KW-0812">Transmembrane</keyword>
<dbReference type="RefSeq" id="WP_244620263.1">
    <property type="nucleotide sequence ID" value="NZ_BAAAFY010000001.1"/>
</dbReference>
<dbReference type="PANTHER" id="PTHR40407">
    <property type="entry name" value="MEMBRANE PROTEIN-LIKE PROTEIN"/>
    <property type="match status" value="1"/>
</dbReference>
<dbReference type="InterPro" id="IPR012429">
    <property type="entry name" value="HGSNAT_cat"/>
</dbReference>
<organism evidence="3 4">
    <name type="scientific">Chitinophaga japonensis</name>
    <name type="common">Flexibacter japonensis</name>
    <dbReference type="NCBI Taxonomy" id="104662"/>
    <lineage>
        <taxon>Bacteria</taxon>
        <taxon>Pseudomonadati</taxon>
        <taxon>Bacteroidota</taxon>
        <taxon>Chitinophagia</taxon>
        <taxon>Chitinophagales</taxon>
        <taxon>Chitinophagaceae</taxon>
        <taxon>Chitinophaga</taxon>
    </lineage>
</organism>
<feature type="transmembrane region" description="Helical" evidence="1">
    <location>
        <begin position="21"/>
        <end position="38"/>
    </location>
</feature>
<feature type="transmembrane region" description="Helical" evidence="1">
    <location>
        <begin position="58"/>
        <end position="84"/>
    </location>
</feature>
<evidence type="ECO:0000256" key="1">
    <source>
        <dbReference type="SAM" id="Phobius"/>
    </source>
</evidence>